<feature type="compositionally biased region" description="Basic and acidic residues" evidence="1">
    <location>
        <begin position="59"/>
        <end position="124"/>
    </location>
</feature>
<accession>A0A420Y2B5</accession>
<dbReference type="Proteomes" id="UP000275385">
    <property type="component" value="Unassembled WGS sequence"/>
</dbReference>
<feature type="region of interest" description="Disordered" evidence="1">
    <location>
        <begin position="351"/>
        <end position="394"/>
    </location>
</feature>
<feature type="region of interest" description="Disordered" evidence="1">
    <location>
        <begin position="1"/>
        <end position="137"/>
    </location>
</feature>
<dbReference type="AlphaFoldDB" id="A0A420Y2B5"/>
<feature type="compositionally biased region" description="Basic and acidic residues" evidence="1">
    <location>
        <begin position="383"/>
        <end position="394"/>
    </location>
</feature>
<name>A0A420Y2B5_9PEZI</name>
<dbReference type="PANTHER" id="PTHR34776:SF1">
    <property type="entry name" value="F17F16.3 PROTEIN"/>
    <property type="match status" value="1"/>
</dbReference>
<keyword evidence="3" id="KW-1185">Reference proteome</keyword>
<feature type="compositionally biased region" description="Basic and acidic residues" evidence="1">
    <location>
        <begin position="353"/>
        <end position="372"/>
    </location>
</feature>
<organism evidence="2 3">
    <name type="scientific">Coniochaeta pulveracea</name>
    <dbReference type="NCBI Taxonomy" id="177199"/>
    <lineage>
        <taxon>Eukaryota</taxon>
        <taxon>Fungi</taxon>
        <taxon>Dikarya</taxon>
        <taxon>Ascomycota</taxon>
        <taxon>Pezizomycotina</taxon>
        <taxon>Sordariomycetes</taxon>
        <taxon>Sordariomycetidae</taxon>
        <taxon>Coniochaetales</taxon>
        <taxon>Coniochaetaceae</taxon>
        <taxon>Coniochaeta</taxon>
    </lineage>
</organism>
<dbReference type="STRING" id="177199.A0A420Y2B5"/>
<gene>
    <name evidence="2" type="ORF">DL546_004182</name>
</gene>
<evidence type="ECO:0000313" key="3">
    <source>
        <dbReference type="Proteomes" id="UP000275385"/>
    </source>
</evidence>
<sequence length="412" mass="45604">MVTTRAREHKANGAEAPQDRDAATGSKHKMSDVADSGHRKKAAKKEQKTLEETLNQNEKVVDSKPNDTDEKTNSDGSRIEHKGEGDKVHGKPKKESRDESGTHEKAEKSKPETRSANGEHENKSKSSGKGSSQHRAPSSILEKGIIYFFFRGRVNTDEPTSVNDIARTFIMLRPLKSPADELTVETLPNNVSRLIAVPKKVLPTSGRDRFISFVEKTGVSFDELKDSFLSGHDYETKTRGTQHTPAATPVGEGVYALTTTGRESHLAYLLTIPEELGEVQKELGLKDRGSFIISTRNPEYPPPGNAALPDAPEFPDEIKEEFAKRRWCPSNPKHLNIEGAQVLLIGESGGFEKATEPENGKDNGEENVKEELEKLEEEDEDRMESLGKDDSESIFKDLHASAKDYPKLATTF</sequence>
<comment type="caution">
    <text evidence="2">The sequence shown here is derived from an EMBL/GenBank/DDBJ whole genome shotgun (WGS) entry which is preliminary data.</text>
</comment>
<evidence type="ECO:0000256" key="1">
    <source>
        <dbReference type="SAM" id="MobiDB-lite"/>
    </source>
</evidence>
<dbReference type="EMBL" id="QVQW01000063">
    <property type="protein sequence ID" value="RKU42009.1"/>
    <property type="molecule type" value="Genomic_DNA"/>
</dbReference>
<feature type="compositionally biased region" description="Acidic residues" evidence="1">
    <location>
        <begin position="373"/>
        <end position="382"/>
    </location>
</feature>
<protein>
    <recommendedName>
        <fullName evidence="4">BTB domain transcription factor</fullName>
    </recommendedName>
</protein>
<evidence type="ECO:0000313" key="2">
    <source>
        <dbReference type="EMBL" id="RKU42009.1"/>
    </source>
</evidence>
<feature type="compositionally biased region" description="Basic and acidic residues" evidence="1">
    <location>
        <begin position="1"/>
        <end position="22"/>
    </location>
</feature>
<dbReference type="OrthoDB" id="1028014at2759"/>
<evidence type="ECO:0008006" key="4">
    <source>
        <dbReference type="Google" id="ProtNLM"/>
    </source>
</evidence>
<dbReference type="PANTHER" id="PTHR34776">
    <property type="entry name" value="F17F16.3 PROTEIN"/>
    <property type="match status" value="1"/>
</dbReference>
<proteinExistence type="predicted"/>
<reference evidence="2 3" key="1">
    <citation type="submission" date="2018-08" db="EMBL/GenBank/DDBJ databases">
        <title>Draft genome of the lignicolous fungus Coniochaeta pulveracea.</title>
        <authorList>
            <person name="Borstlap C.J."/>
            <person name="De Witt R.N."/>
            <person name="Botha A."/>
            <person name="Volschenk H."/>
        </authorList>
    </citation>
    <scope>NUCLEOTIDE SEQUENCE [LARGE SCALE GENOMIC DNA]</scope>
    <source>
        <strain evidence="2 3">CAB683</strain>
    </source>
</reference>